<evidence type="ECO:0000313" key="1">
    <source>
        <dbReference type="EMBL" id="GMN59896.1"/>
    </source>
</evidence>
<name>A0AA88DRC1_FICCA</name>
<dbReference type="EMBL" id="BTGU01000092">
    <property type="protein sequence ID" value="GMN59896.1"/>
    <property type="molecule type" value="Genomic_DNA"/>
</dbReference>
<accession>A0AA88DRC1</accession>
<proteinExistence type="predicted"/>
<protein>
    <submittedName>
        <fullName evidence="1">Uncharacterized protein</fullName>
    </submittedName>
</protein>
<sequence length="100" mass="10695">MCSGLDGVGKPKQVVYRHGWKVPLQECVKLDEDVAIDEALGFIGNGVVAREDCEVVLGAVSRRMAGSFSPCVGECMAVKEGAWFAPSCGFLKWVVETGCN</sequence>
<evidence type="ECO:0000313" key="2">
    <source>
        <dbReference type="Proteomes" id="UP001187192"/>
    </source>
</evidence>
<keyword evidence="2" id="KW-1185">Reference proteome</keyword>
<gene>
    <name evidence="1" type="ORF">TIFTF001_028983</name>
</gene>
<reference evidence="1" key="1">
    <citation type="submission" date="2023-07" db="EMBL/GenBank/DDBJ databases">
        <title>draft genome sequence of fig (Ficus carica).</title>
        <authorList>
            <person name="Takahashi T."/>
            <person name="Nishimura K."/>
        </authorList>
    </citation>
    <scope>NUCLEOTIDE SEQUENCE</scope>
</reference>
<dbReference type="AlphaFoldDB" id="A0AA88DRC1"/>
<organism evidence="1 2">
    <name type="scientific">Ficus carica</name>
    <name type="common">Common fig</name>
    <dbReference type="NCBI Taxonomy" id="3494"/>
    <lineage>
        <taxon>Eukaryota</taxon>
        <taxon>Viridiplantae</taxon>
        <taxon>Streptophyta</taxon>
        <taxon>Embryophyta</taxon>
        <taxon>Tracheophyta</taxon>
        <taxon>Spermatophyta</taxon>
        <taxon>Magnoliopsida</taxon>
        <taxon>eudicotyledons</taxon>
        <taxon>Gunneridae</taxon>
        <taxon>Pentapetalae</taxon>
        <taxon>rosids</taxon>
        <taxon>fabids</taxon>
        <taxon>Rosales</taxon>
        <taxon>Moraceae</taxon>
        <taxon>Ficeae</taxon>
        <taxon>Ficus</taxon>
    </lineage>
</organism>
<dbReference type="Proteomes" id="UP001187192">
    <property type="component" value="Unassembled WGS sequence"/>
</dbReference>
<comment type="caution">
    <text evidence="1">The sequence shown here is derived from an EMBL/GenBank/DDBJ whole genome shotgun (WGS) entry which is preliminary data.</text>
</comment>